<comment type="subcellular location">
    <subcellularLocation>
        <location evidence="1">Nucleus</location>
    </subcellularLocation>
</comment>
<dbReference type="InterPro" id="IPR007852">
    <property type="entry name" value="Cdc73/Parafibromin"/>
</dbReference>
<dbReference type="PANTHER" id="PTHR12466:SF8">
    <property type="entry name" value="PARAFIBROMIN"/>
    <property type="match status" value="1"/>
</dbReference>
<dbReference type="GO" id="GO:0016593">
    <property type="term" value="C:Cdc73/Paf1 complex"/>
    <property type="evidence" value="ECO:0007669"/>
    <property type="project" value="InterPro"/>
</dbReference>
<dbReference type="STRING" id="86259.A0A4Z1PLM9"/>
<evidence type="ECO:0000259" key="5">
    <source>
        <dbReference type="Pfam" id="PF05179"/>
    </source>
</evidence>
<dbReference type="AlphaFoldDB" id="A0A4Z1PLM9"/>
<dbReference type="Pfam" id="PF05179">
    <property type="entry name" value="CDC73_C"/>
    <property type="match status" value="1"/>
</dbReference>
<dbReference type="PANTHER" id="PTHR12466">
    <property type="entry name" value="CDC73 DOMAIN PROTEIN"/>
    <property type="match status" value="1"/>
</dbReference>
<dbReference type="Gene3D" id="3.40.50.11990">
    <property type="entry name" value="RNA polymerase II accessory factor, Cdc73 C-terminal domain"/>
    <property type="match status" value="1"/>
</dbReference>
<evidence type="ECO:0000313" key="7">
    <source>
        <dbReference type="Proteomes" id="UP000298493"/>
    </source>
</evidence>
<dbReference type="GO" id="GO:0032968">
    <property type="term" value="P:positive regulation of transcription elongation by RNA polymerase II"/>
    <property type="evidence" value="ECO:0007669"/>
    <property type="project" value="TreeGrafter"/>
</dbReference>
<dbReference type="Proteomes" id="UP000298493">
    <property type="component" value="Unassembled WGS sequence"/>
</dbReference>
<dbReference type="GO" id="GO:0006368">
    <property type="term" value="P:transcription elongation by RNA polymerase II"/>
    <property type="evidence" value="ECO:0007669"/>
    <property type="project" value="InterPro"/>
</dbReference>
<feature type="domain" description="Cell division control protein 73 C-terminal" evidence="5">
    <location>
        <begin position="259"/>
        <end position="416"/>
    </location>
</feature>
<dbReference type="InterPro" id="IPR038103">
    <property type="entry name" value="CDC73_C_sf"/>
</dbReference>
<sequence>MSLEAIQNDPLLNLQQAIAAKQEPILTSTPDPGVAADAEPDLAKATYIHFNTPEGSKTYPLKQTTRFILPATGKEVDLRSVYFAWTNREKTVPDYLNAGKDFNNGLAAPGGAGGRLENLGFSERKQLESWLDGSSAWEENEYIKPLEAEKAAAAARGSAAVASGAAGGIPTVKGAGIAAAPVKGLRSQDPRLAEIYRGERPMGDRNTILRGIKPTDFSHIRKQCDIYLGRNRSRHAAAPTPMTTNSSLVSNLKKPSTRRLEPIILLSPSASSLLRMSNIKQFLDLGTFAPADSGSTATILHIQRMMPSIESRPLRFILVDSADQFKPDYWQRVVAVFTTGQTWQFKSYKWQTPQELFAHALGIYIGWQGEPIPAAVQGWGRSVKTAQIDLWSQGQGEKGRWRDREIVEGLWTAIEESMRAKGWGKEGFGG</sequence>
<name>A0A4Z1PLM9_9PEZI</name>
<evidence type="ECO:0000256" key="3">
    <source>
        <dbReference type="ARBA" id="ARBA00023163"/>
    </source>
</evidence>
<comment type="caution">
    <text evidence="6">The sequence shown here is derived from an EMBL/GenBank/DDBJ whole genome shotgun (WGS) entry which is preliminary data.</text>
</comment>
<comment type="similarity">
    <text evidence="2">Belongs to the CDC73 family.</text>
</comment>
<reference evidence="6 7" key="1">
    <citation type="submission" date="2019-04" db="EMBL/GenBank/DDBJ databases">
        <title>High contiguity whole genome sequence and gene annotation resource for two Venturia nashicola isolates.</title>
        <authorList>
            <person name="Prokchorchik M."/>
            <person name="Won K."/>
            <person name="Lee Y."/>
            <person name="Choi E.D."/>
            <person name="Segonzac C."/>
            <person name="Sohn K.H."/>
        </authorList>
    </citation>
    <scope>NUCLEOTIDE SEQUENCE [LARGE SCALE GENOMIC DNA]</scope>
    <source>
        <strain evidence="6 7">PRI2</strain>
    </source>
</reference>
<proteinExistence type="inferred from homology"/>
<evidence type="ECO:0000256" key="2">
    <source>
        <dbReference type="ARBA" id="ARBA00010427"/>
    </source>
</evidence>
<evidence type="ECO:0000256" key="1">
    <source>
        <dbReference type="ARBA" id="ARBA00004123"/>
    </source>
</evidence>
<keyword evidence="7" id="KW-1185">Reference proteome</keyword>
<dbReference type="EMBL" id="SNSC02000006">
    <property type="protein sequence ID" value="TID23422.1"/>
    <property type="molecule type" value="Genomic_DNA"/>
</dbReference>
<keyword evidence="3" id="KW-0804">Transcription</keyword>
<dbReference type="InterPro" id="IPR031336">
    <property type="entry name" value="CDC73_C"/>
</dbReference>
<protein>
    <submittedName>
        <fullName evidence="6">CDC73-domain-containing protein</fullName>
    </submittedName>
</protein>
<dbReference type="GO" id="GO:0000993">
    <property type="term" value="F:RNA polymerase II complex binding"/>
    <property type="evidence" value="ECO:0007669"/>
    <property type="project" value="TreeGrafter"/>
</dbReference>
<organism evidence="6 7">
    <name type="scientific">Venturia nashicola</name>
    <dbReference type="NCBI Taxonomy" id="86259"/>
    <lineage>
        <taxon>Eukaryota</taxon>
        <taxon>Fungi</taxon>
        <taxon>Dikarya</taxon>
        <taxon>Ascomycota</taxon>
        <taxon>Pezizomycotina</taxon>
        <taxon>Dothideomycetes</taxon>
        <taxon>Pleosporomycetidae</taxon>
        <taxon>Venturiales</taxon>
        <taxon>Venturiaceae</taxon>
        <taxon>Venturia</taxon>
    </lineage>
</organism>
<gene>
    <name evidence="6" type="ORF">E6O75_ATG03058</name>
</gene>
<keyword evidence="4" id="KW-0539">Nucleus</keyword>
<dbReference type="FunFam" id="3.40.50.11990:FF:000003">
    <property type="entry name" value="Pol II transcription elongation factor subunit Cdc73"/>
    <property type="match status" value="1"/>
</dbReference>
<accession>A0A4Z1PLM9</accession>
<evidence type="ECO:0000313" key="6">
    <source>
        <dbReference type="EMBL" id="TID23422.1"/>
    </source>
</evidence>
<evidence type="ECO:0000256" key="4">
    <source>
        <dbReference type="ARBA" id="ARBA00023242"/>
    </source>
</evidence>